<dbReference type="Gene3D" id="3.20.20.70">
    <property type="entry name" value="Aldolase class I"/>
    <property type="match status" value="1"/>
</dbReference>
<dbReference type="GO" id="GO:0003824">
    <property type="term" value="F:catalytic activity"/>
    <property type="evidence" value="ECO:0007669"/>
    <property type="project" value="InterPro"/>
</dbReference>
<accession>F0T1U4</accession>
<keyword evidence="4" id="KW-0411">Iron-sulfur</keyword>
<dbReference type="eggNOG" id="COG0535">
    <property type="taxonomic scope" value="Bacteria"/>
</dbReference>
<dbReference type="GO" id="GO:0046872">
    <property type="term" value="F:metal ion binding"/>
    <property type="evidence" value="ECO:0007669"/>
    <property type="project" value="UniProtKB-KW"/>
</dbReference>
<dbReference type="PANTHER" id="PTHR11228">
    <property type="entry name" value="RADICAL SAM DOMAIN PROTEIN"/>
    <property type="match status" value="1"/>
</dbReference>
<evidence type="ECO:0000256" key="1">
    <source>
        <dbReference type="ARBA" id="ARBA00022691"/>
    </source>
</evidence>
<dbReference type="Proteomes" id="UP000007488">
    <property type="component" value="Chromosome"/>
</dbReference>
<protein>
    <submittedName>
        <fullName evidence="6">Radical SAM domain protein</fullName>
    </submittedName>
</protein>
<name>F0T1U4_SYNGF</name>
<evidence type="ECO:0000313" key="7">
    <source>
        <dbReference type="Proteomes" id="UP000007488"/>
    </source>
</evidence>
<dbReference type="GO" id="GO:0051536">
    <property type="term" value="F:iron-sulfur cluster binding"/>
    <property type="evidence" value="ECO:0007669"/>
    <property type="project" value="UniProtKB-KW"/>
</dbReference>
<dbReference type="PROSITE" id="PS51918">
    <property type="entry name" value="RADICAL_SAM"/>
    <property type="match status" value="1"/>
</dbReference>
<dbReference type="OrthoDB" id="7021155at2"/>
<dbReference type="STRING" id="645991.Sgly_0859"/>
<dbReference type="KEGG" id="sgy:Sgly_0859"/>
<dbReference type="InterPro" id="IPR023885">
    <property type="entry name" value="4Fe4S-binding_SPASM_dom"/>
</dbReference>
<evidence type="ECO:0000256" key="3">
    <source>
        <dbReference type="ARBA" id="ARBA00023004"/>
    </source>
</evidence>
<keyword evidence="7" id="KW-1185">Reference proteome</keyword>
<gene>
    <name evidence="6" type="ordered locus">Sgly_0859</name>
</gene>
<reference evidence="7" key="2">
    <citation type="submission" date="2011-02" db="EMBL/GenBank/DDBJ databases">
        <title>The complete genome of Syntrophobotulus glycolicus DSM 8271.</title>
        <authorList>
            <person name="Lucas S."/>
            <person name="Copeland A."/>
            <person name="Lapidus A."/>
            <person name="Bruce D."/>
            <person name="Goodwin L."/>
            <person name="Pitluck S."/>
            <person name="Kyrpides N."/>
            <person name="Mavromatis K."/>
            <person name="Pagani I."/>
            <person name="Ivanova N."/>
            <person name="Mikhailova N."/>
            <person name="Chertkov O."/>
            <person name="Held B."/>
            <person name="Detter J.C."/>
            <person name="Tapia R."/>
            <person name="Han C."/>
            <person name="Land M."/>
            <person name="Hauser L."/>
            <person name="Markowitz V."/>
            <person name="Cheng J.-F."/>
            <person name="Hugenholtz P."/>
            <person name="Woyke T."/>
            <person name="Wu D."/>
            <person name="Spring S."/>
            <person name="Schroeder M."/>
            <person name="Brambilla E."/>
            <person name="Klenk H.-P."/>
            <person name="Eisen J.A."/>
        </authorList>
    </citation>
    <scope>NUCLEOTIDE SEQUENCE [LARGE SCALE GENOMIC DNA]</scope>
    <source>
        <strain evidence="7">DSM 8271 / FlGlyR</strain>
    </source>
</reference>
<evidence type="ECO:0000256" key="2">
    <source>
        <dbReference type="ARBA" id="ARBA00022723"/>
    </source>
</evidence>
<dbReference type="HOGENOM" id="CLU_009273_4_5_9"/>
<evidence type="ECO:0000313" key="6">
    <source>
        <dbReference type="EMBL" id="ADY55208.1"/>
    </source>
</evidence>
<sequence length="382" mass="43719">MLKIGLISDVGQRLAGYKAQSLLGFPQTRPLSLTVSITQKCNSQCKTCNIWKDPRNAQPSTELTLEEYDKIFRSIGSSIIWYTLSGGEPFLRKDIAEIVSLIIKHSRPKVLIIPTNGLLSKRTVRETERILKMLPANATLIVNLSLDGIGEEHDEIRGIPGNFKRFLETFAALKELKKAYPHSFELGVHSVVSRFNVENILELFDYVKNQLVPDSYICEIAENREELLNVTDSITPSIHLYEKTIRPLQNEIRESLLHHKGITSLIQAFRLKYYDYVITEMREKRRIIPCYAGRVSAQISPWGDVWPCCILAYQADMGNLRDFELDFNKLWYAEKAARVRNQVFKGDCYCPMANVHYTNMTLTPKAMMGVMGNYLGARMKMK</sequence>
<dbReference type="CDD" id="cd21109">
    <property type="entry name" value="SPASM"/>
    <property type="match status" value="1"/>
</dbReference>
<proteinExistence type="predicted"/>
<dbReference type="CDD" id="cd01335">
    <property type="entry name" value="Radical_SAM"/>
    <property type="match status" value="1"/>
</dbReference>
<dbReference type="InterPro" id="IPR050377">
    <property type="entry name" value="Radical_SAM_PqqE_MftC-like"/>
</dbReference>
<dbReference type="AlphaFoldDB" id="F0T1U4"/>
<dbReference type="InterPro" id="IPR013785">
    <property type="entry name" value="Aldolase_TIM"/>
</dbReference>
<evidence type="ECO:0000259" key="5">
    <source>
        <dbReference type="PROSITE" id="PS51918"/>
    </source>
</evidence>
<keyword evidence="1" id="KW-0949">S-adenosyl-L-methionine</keyword>
<dbReference type="SFLD" id="SFLDS00029">
    <property type="entry name" value="Radical_SAM"/>
    <property type="match status" value="1"/>
</dbReference>
<keyword evidence="2" id="KW-0479">Metal-binding</keyword>
<dbReference type="EMBL" id="CP002547">
    <property type="protein sequence ID" value="ADY55208.1"/>
    <property type="molecule type" value="Genomic_DNA"/>
</dbReference>
<dbReference type="Pfam" id="PF04055">
    <property type="entry name" value="Radical_SAM"/>
    <property type="match status" value="1"/>
</dbReference>
<feature type="domain" description="Radical SAM core" evidence="5">
    <location>
        <begin position="27"/>
        <end position="265"/>
    </location>
</feature>
<reference evidence="6 7" key="1">
    <citation type="journal article" date="2011" name="Stand. Genomic Sci.">
        <title>Complete genome sequence of Syntrophobotulus glycolicus type strain (FlGlyR).</title>
        <authorList>
            <person name="Han C."/>
            <person name="Mwirichia R."/>
            <person name="Chertkov O."/>
            <person name="Held B."/>
            <person name="Lapidus A."/>
            <person name="Nolan M."/>
            <person name="Lucas S."/>
            <person name="Hammon N."/>
            <person name="Deshpande S."/>
            <person name="Cheng J.F."/>
            <person name="Tapia R."/>
            <person name="Goodwin L."/>
            <person name="Pitluck S."/>
            <person name="Huntemann M."/>
            <person name="Liolios K."/>
            <person name="Ivanova N."/>
            <person name="Pagani I."/>
            <person name="Mavromatis K."/>
            <person name="Ovchinikova G."/>
            <person name="Pati A."/>
            <person name="Chen A."/>
            <person name="Palaniappan K."/>
            <person name="Land M."/>
            <person name="Hauser L."/>
            <person name="Brambilla E.M."/>
            <person name="Rohde M."/>
            <person name="Spring S."/>
            <person name="Sikorski J."/>
            <person name="Goker M."/>
            <person name="Woyke T."/>
            <person name="Bristow J."/>
            <person name="Eisen J.A."/>
            <person name="Markowitz V."/>
            <person name="Hugenholtz P."/>
            <person name="Kyrpides N.C."/>
            <person name="Klenk H.P."/>
            <person name="Detter J.C."/>
        </authorList>
    </citation>
    <scope>NUCLEOTIDE SEQUENCE [LARGE SCALE GENOMIC DNA]</scope>
    <source>
        <strain evidence="7">DSM 8271 / FlGlyR</strain>
    </source>
</reference>
<dbReference type="SFLD" id="SFLDG01067">
    <property type="entry name" value="SPASM/twitch_domain_containing"/>
    <property type="match status" value="1"/>
</dbReference>
<organism evidence="6 7">
    <name type="scientific">Syntrophobotulus glycolicus (strain DSM 8271 / FlGlyR)</name>
    <dbReference type="NCBI Taxonomy" id="645991"/>
    <lineage>
        <taxon>Bacteria</taxon>
        <taxon>Bacillati</taxon>
        <taxon>Bacillota</taxon>
        <taxon>Clostridia</taxon>
        <taxon>Eubacteriales</taxon>
        <taxon>Desulfitobacteriaceae</taxon>
        <taxon>Syntrophobotulus</taxon>
    </lineage>
</organism>
<dbReference type="RefSeq" id="WP_013624079.1">
    <property type="nucleotide sequence ID" value="NC_015172.1"/>
</dbReference>
<evidence type="ECO:0000256" key="4">
    <source>
        <dbReference type="ARBA" id="ARBA00023014"/>
    </source>
</evidence>
<dbReference type="InterPro" id="IPR058240">
    <property type="entry name" value="rSAM_sf"/>
</dbReference>
<dbReference type="SUPFAM" id="SSF102114">
    <property type="entry name" value="Radical SAM enzymes"/>
    <property type="match status" value="1"/>
</dbReference>
<keyword evidence="3" id="KW-0408">Iron</keyword>
<dbReference type="InterPro" id="IPR007197">
    <property type="entry name" value="rSAM"/>
</dbReference>
<dbReference type="PANTHER" id="PTHR11228:SF7">
    <property type="entry name" value="PQQA PEPTIDE CYCLASE"/>
    <property type="match status" value="1"/>
</dbReference>
<dbReference type="Pfam" id="PF13186">
    <property type="entry name" value="SPASM"/>
    <property type="match status" value="1"/>
</dbReference>